<dbReference type="InterPro" id="IPR050704">
    <property type="entry name" value="Peptidase_C85-like"/>
</dbReference>
<accession>A0A6J8C612</accession>
<dbReference type="GO" id="GO:0004843">
    <property type="term" value="F:cysteine-type deubiquitinase activity"/>
    <property type="evidence" value="ECO:0007669"/>
    <property type="project" value="TreeGrafter"/>
</dbReference>
<dbReference type="Proteomes" id="UP000507470">
    <property type="component" value="Unassembled WGS sequence"/>
</dbReference>
<feature type="domain" description="OTU" evidence="2">
    <location>
        <begin position="157"/>
        <end position="289"/>
    </location>
</feature>
<dbReference type="InterPro" id="IPR038765">
    <property type="entry name" value="Papain-like_cys_pep_sf"/>
</dbReference>
<dbReference type="AlphaFoldDB" id="A0A6J8C612"/>
<dbReference type="CDD" id="cd22755">
    <property type="entry name" value="OTU_CeDUB-like"/>
    <property type="match status" value="1"/>
</dbReference>
<name>A0A6J8C612_MYTCO</name>
<evidence type="ECO:0000259" key="2">
    <source>
        <dbReference type="PROSITE" id="PS50802"/>
    </source>
</evidence>
<feature type="region of interest" description="Disordered" evidence="1">
    <location>
        <begin position="295"/>
        <end position="363"/>
    </location>
</feature>
<protein>
    <recommendedName>
        <fullName evidence="2">OTU domain-containing protein</fullName>
    </recommendedName>
</protein>
<proteinExistence type="predicted"/>
<organism evidence="3 4">
    <name type="scientific">Mytilus coruscus</name>
    <name type="common">Sea mussel</name>
    <dbReference type="NCBI Taxonomy" id="42192"/>
    <lineage>
        <taxon>Eukaryota</taxon>
        <taxon>Metazoa</taxon>
        <taxon>Spiralia</taxon>
        <taxon>Lophotrochozoa</taxon>
        <taxon>Mollusca</taxon>
        <taxon>Bivalvia</taxon>
        <taxon>Autobranchia</taxon>
        <taxon>Pteriomorphia</taxon>
        <taxon>Mytilida</taxon>
        <taxon>Mytiloidea</taxon>
        <taxon>Mytilidae</taxon>
        <taxon>Mytilinae</taxon>
        <taxon>Mytilus</taxon>
    </lineage>
</organism>
<evidence type="ECO:0000313" key="4">
    <source>
        <dbReference type="Proteomes" id="UP000507470"/>
    </source>
</evidence>
<keyword evidence="4" id="KW-1185">Reference proteome</keyword>
<evidence type="ECO:0000256" key="1">
    <source>
        <dbReference type="SAM" id="MobiDB-lite"/>
    </source>
</evidence>
<feature type="compositionally biased region" description="Low complexity" evidence="1">
    <location>
        <begin position="340"/>
        <end position="353"/>
    </location>
</feature>
<feature type="compositionally biased region" description="Polar residues" evidence="1">
    <location>
        <begin position="354"/>
        <end position="363"/>
    </location>
</feature>
<dbReference type="PANTHER" id="PTHR12419:SF7">
    <property type="entry name" value="OTU DOMAIN-CONTAINING PROTEIN 3"/>
    <property type="match status" value="1"/>
</dbReference>
<dbReference type="PROSITE" id="PS50802">
    <property type="entry name" value="OTU"/>
    <property type="match status" value="1"/>
</dbReference>
<dbReference type="Gene3D" id="3.90.70.80">
    <property type="match status" value="1"/>
</dbReference>
<dbReference type="Pfam" id="PF02338">
    <property type="entry name" value="OTU"/>
    <property type="match status" value="1"/>
</dbReference>
<feature type="compositionally biased region" description="Polar residues" evidence="1">
    <location>
        <begin position="317"/>
        <end position="333"/>
    </location>
</feature>
<dbReference type="PANTHER" id="PTHR12419">
    <property type="entry name" value="OTU DOMAIN CONTAINING PROTEIN"/>
    <property type="match status" value="1"/>
</dbReference>
<dbReference type="GO" id="GO:0016579">
    <property type="term" value="P:protein deubiquitination"/>
    <property type="evidence" value="ECO:0007669"/>
    <property type="project" value="TreeGrafter"/>
</dbReference>
<evidence type="ECO:0000313" key="3">
    <source>
        <dbReference type="EMBL" id="CAC5391875.1"/>
    </source>
</evidence>
<dbReference type="OrthoDB" id="6095088at2759"/>
<reference evidence="3 4" key="1">
    <citation type="submission" date="2020-06" db="EMBL/GenBank/DDBJ databases">
        <authorList>
            <person name="Li R."/>
            <person name="Bekaert M."/>
        </authorList>
    </citation>
    <scope>NUCLEOTIDE SEQUENCE [LARGE SCALE GENOMIC DNA]</scope>
    <source>
        <strain evidence="4">wild</strain>
    </source>
</reference>
<dbReference type="EMBL" id="CACVKT020004853">
    <property type="protein sequence ID" value="CAC5391875.1"/>
    <property type="molecule type" value="Genomic_DNA"/>
</dbReference>
<sequence length="363" mass="42275">MNNLFGFKSPRKTTTFTFDAEIDTLRANTGRTSYDAAVDRTRYTENNDFYASKTEMNNPFGFRSPRKSTFDTGIDSLRATAGRTSYDTVVDRTRLKENNEDYYKSKKKIDDDRGSLRVFYPITEVWKKEKAEQFKIKVEKSFRFGHMKNFYDRTAPKETISVEGDGNCFFRAISMCIIGSEHEHLRVRELITKHVGENPELYRTFLQSRGGMNQYLTSMRRPREWATDVEILAAATLLKTVIEVYFPCRVKGNIEFRWQTFKPLTHQEITYPVIYLSNKNDHFDPVLDVDAEVEISRRDNQPESPRRSRDNHHDPSVYSTPVSKSYAHDSTFSRIHGRPGSNYSNSNGHYNQNPSRSHPNVQF</sequence>
<feature type="compositionally biased region" description="Basic and acidic residues" evidence="1">
    <location>
        <begin position="295"/>
        <end position="315"/>
    </location>
</feature>
<dbReference type="InterPro" id="IPR003323">
    <property type="entry name" value="OTU_dom"/>
</dbReference>
<gene>
    <name evidence="3" type="ORF">MCOR_26854</name>
</gene>
<dbReference type="SUPFAM" id="SSF54001">
    <property type="entry name" value="Cysteine proteinases"/>
    <property type="match status" value="1"/>
</dbReference>